<feature type="transmembrane region" description="Helical" evidence="7">
    <location>
        <begin position="383"/>
        <end position="401"/>
    </location>
</feature>
<dbReference type="Proteomes" id="UP000242877">
    <property type="component" value="Unassembled WGS sequence"/>
</dbReference>
<organism evidence="9 10">
    <name type="scientific">Ascosphaera apis ARSEF 7405</name>
    <dbReference type="NCBI Taxonomy" id="392613"/>
    <lineage>
        <taxon>Eukaryota</taxon>
        <taxon>Fungi</taxon>
        <taxon>Dikarya</taxon>
        <taxon>Ascomycota</taxon>
        <taxon>Pezizomycotina</taxon>
        <taxon>Eurotiomycetes</taxon>
        <taxon>Eurotiomycetidae</taxon>
        <taxon>Onygenales</taxon>
        <taxon>Ascosphaeraceae</taxon>
        <taxon>Ascosphaera</taxon>
    </lineage>
</organism>
<feature type="transmembrane region" description="Helical" evidence="7">
    <location>
        <begin position="139"/>
        <end position="163"/>
    </location>
</feature>
<feature type="transmembrane region" description="Helical" evidence="7">
    <location>
        <begin position="83"/>
        <end position="101"/>
    </location>
</feature>
<keyword evidence="10" id="KW-1185">Reference proteome</keyword>
<dbReference type="AlphaFoldDB" id="A0A166MY21"/>
<dbReference type="InterPro" id="IPR020846">
    <property type="entry name" value="MFS_dom"/>
</dbReference>
<evidence type="ECO:0000259" key="8">
    <source>
        <dbReference type="PROSITE" id="PS50850"/>
    </source>
</evidence>
<evidence type="ECO:0000256" key="5">
    <source>
        <dbReference type="ARBA" id="ARBA00023136"/>
    </source>
</evidence>
<keyword evidence="4 7" id="KW-1133">Transmembrane helix</keyword>
<keyword evidence="5 7" id="KW-0472">Membrane</keyword>
<feature type="transmembrane region" description="Helical" evidence="7">
    <location>
        <begin position="297"/>
        <end position="322"/>
    </location>
</feature>
<dbReference type="InterPro" id="IPR011701">
    <property type="entry name" value="MFS"/>
</dbReference>
<feature type="transmembrane region" description="Helical" evidence="7">
    <location>
        <begin position="407"/>
        <end position="426"/>
    </location>
</feature>
<evidence type="ECO:0000256" key="6">
    <source>
        <dbReference type="SAM" id="MobiDB-lite"/>
    </source>
</evidence>
<feature type="compositionally biased region" description="Basic and acidic residues" evidence="6">
    <location>
        <begin position="533"/>
        <end position="549"/>
    </location>
</feature>
<evidence type="ECO:0000256" key="3">
    <source>
        <dbReference type="ARBA" id="ARBA00022692"/>
    </source>
</evidence>
<dbReference type="SUPFAM" id="SSF103473">
    <property type="entry name" value="MFS general substrate transporter"/>
    <property type="match status" value="1"/>
</dbReference>
<dbReference type="InterPro" id="IPR001958">
    <property type="entry name" value="Tet-R_TetA/multi-R_MdtG-like"/>
</dbReference>
<evidence type="ECO:0000313" key="10">
    <source>
        <dbReference type="Proteomes" id="UP000242877"/>
    </source>
</evidence>
<dbReference type="PANTHER" id="PTHR23504:SF6">
    <property type="entry name" value="MULTIDRUG TRANSPORTER, PUTATIVE (AFU_ORTHOLOGUE AFUA_4G08740)-RELATED"/>
    <property type="match status" value="1"/>
</dbReference>
<feature type="transmembrane region" description="Helical" evidence="7">
    <location>
        <begin position="193"/>
        <end position="215"/>
    </location>
</feature>
<evidence type="ECO:0000256" key="1">
    <source>
        <dbReference type="ARBA" id="ARBA00004141"/>
    </source>
</evidence>
<dbReference type="PANTHER" id="PTHR23504">
    <property type="entry name" value="MAJOR FACILITATOR SUPERFAMILY DOMAIN-CONTAINING PROTEIN 10"/>
    <property type="match status" value="1"/>
</dbReference>
<dbReference type="PROSITE" id="PS50850">
    <property type="entry name" value="MFS"/>
    <property type="match status" value="1"/>
</dbReference>
<feature type="transmembrane region" description="Helical" evidence="7">
    <location>
        <begin position="107"/>
        <end position="127"/>
    </location>
</feature>
<sequence>MSLPNKSQLLVLTLARFSEPLTQSSLQAYIFHQIKSFDPNLPDSTISEQTGVIQGAFSAAQFFTAVVWGWLADSEFMGRKRVLLVGLIGTCVSSVGFGLSHSFQMALFWRTVGGALNSNAGVMRAMISELVPDKKHQSRAFLLLPMCFNIGIIVGPIVGGLLADPIQSYPGIFGPGSLLGGKDGVWWMRKWPFAFPNLVSAIFILLSVCAVLFGLDETHETARYRRDWGRDTARSIARYIRRRRHGGHVYERIDSRRSIDSTSDRLGLERTPSGTPIKIIPKRSAKPPFREVWTPNVLVTLFTKFLTDIHISAFTALCFVFLPTPRAPEGSRTGFIHFGGGLGMSSSKVGFATAVIGLIGFPIQIFAYPPIQHKLGILSSMRFFLPFSPMSYILIPFLVVLPRYDWLVWPAMSIVFFMQVLSRTFVLPASVILINNSVTSQSVLGTVHGVAQSISSLSRMLGPILGGWGLGFGLQNNIVGFVFWAMAVEAMIGWGLTWKMREGNGVEGSKGDVDAVIAVVDDDEGDQGAEDVEAAHRGDEGRKHHDDER</sequence>
<dbReference type="EMBL" id="AZGZ01000054">
    <property type="protein sequence ID" value="KZZ86630.1"/>
    <property type="molecule type" value="Genomic_DNA"/>
</dbReference>
<proteinExistence type="predicted"/>
<dbReference type="VEuPathDB" id="FungiDB:AAP_06363"/>
<evidence type="ECO:0000256" key="2">
    <source>
        <dbReference type="ARBA" id="ARBA00022448"/>
    </source>
</evidence>
<comment type="subcellular location">
    <subcellularLocation>
        <location evidence="1">Membrane</location>
        <topology evidence="1">Multi-pass membrane protein</topology>
    </subcellularLocation>
</comment>
<dbReference type="GO" id="GO:0016020">
    <property type="term" value="C:membrane"/>
    <property type="evidence" value="ECO:0007669"/>
    <property type="project" value="UniProtKB-SubCell"/>
</dbReference>
<accession>A0A166MY21</accession>
<comment type="caution">
    <text evidence="9">The sequence shown here is derived from an EMBL/GenBank/DDBJ whole genome shotgun (WGS) entry which is preliminary data.</text>
</comment>
<dbReference type="PRINTS" id="PR01035">
    <property type="entry name" value="TCRTETA"/>
</dbReference>
<evidence type="ECO:0000256" key="4">
    <source>
        <dbReference type="ARBA" id="ARBA00022989"/>
    </source>
</evidence>
<protein>
    <submittedName>
        <fullName evidence="9">MFS multidrug transporter</fullName>
    </submittedName>
</protein>
<dbReference type="Pfam" id="PF07690">
    <property type="entry name" value="MFS_1"/>
    <property type="match status" value="1"/>
</dbReference>
<dbReference type="GO" id="GO:0022857">
    <property type="term" value="F:transmembrane transporter activity"/>
    <property type="evidence" value="ECO:0007669"/>
    <property type="project" value="InterPro"/>
</dbReference>
<keyword evidence="2" id="KW-0813">Transport</keyword>
<keyword evidence="3 7" id="KW-0812">Transmembrane</keyword>
<reference evidence="9 10" key="1">
    <citation type="journal article" date="2016" name="Genome Biol. Evol.">
        <title>Divergent and convergent evolution of fungal pathogenicity.</title>
        <authorList>
            <person name="Shang Y."/>
            <person name="Xiao G."/>
            <person name="Zheng P."/>
            <person name="Cen K."/>
            <person name="Zhan S."/>
            <person name="Wang C."/>
        </authorList>
    </citation>
    <scope>NUCLEOTIDE SEQUENCE [LARGE SCALE GENOMIC DNA]</scope>
    <source>
        <strain evidence="9 10">ARSEF 7405</strain>
    </source>
</reference>
<dbReference type="Gene3D" id="1.20.1250.20">
    <property type="entry name" value="MFS general substrate transporter like domains"/>
    <property type="match status" value="1"/>
</dbReference>
<dbReference type="InterPro" id="IPR036259">
    <property type="entry name" value="MFS_trans_sf"/>
</dbReference>
<feature type="region of interest" description="Disordered" evidence="6">
    <location>
        <begin position="523"/>
        <end position="549"/>
    </location>
</feature>
<evidence type="ECO:0000313" key="9">
    <source>
        <dbReference type="EMBL" id="KZZ86630.1"/>
    </source>
</evidence>
<evidence type="ECO:0000256" key="7">
    <source>
        <dbReference type="SAM" id="Phobius"/>
    </source>
</evidence>
<feature type="transmembrane region" description="Helical" evidence="7">
    <location>
        <begin position="349"/>
        <end position="371"/>
    </location>
</feature>
<gene>
    <name evidence="9" type="ORF">AAP_06363</name>
</gene>
<feature type="compositionally biased region" description="Acidic residues" evidence="6">
    <location>
        <begin position="523"/>
        <end position="532"/>
    </location>
</feature>
<feature type="domain" description="Major facilitator superfamily (MFS) profile" evidence="8">
    <location>
        <begin position="8"/>
        <end position="505"/>
    </location>
</feature>
<feature type="transmembrane region" description="Helical" evidence="7">
    <location>
        <begin position="52"/>
        <end position="71"/>
    </location>
</feature>
<dbReference type="OrthoDB" id="10262656at2759"/>
<name>A0A166MY21_9EURO</name>